<dbReference type="PANTHER" id="PTHR48097">
    <property type="entry name" value="L-THREONINE ALDOLASE-RELATED"/>
    <property type="match status" value="1"/>
</dbReference>
<dbReference type="InterPro" id="IPR015424">
    <property type="entry name" value="PyrdxlP-dep_Trfase"/>
</dbReference>
<evidence type="ECO:0000256" key="1">
    <source>
        <dbReference type="ARBA" id="ARBA00001933"/>
    </source>
</evidence>
<evidence type="ECO:0000313" key="6">
    <source>
        <dbReference type="Proteomes" id="UP001476247"/>
    </source>
</evidence>
<evidence type="ECO:0000259" key="4">
    <source>
        <dbReference type="Pfam" id="PF01212"/>
    </source>
</evidence>
<dbReference type="InterPro" id="IPR023603">
    <property type="entry name" value="Low_specificity_L-TA-like"/>
</dbReference>
<comment type="caution">
    <text evidence="5">The sequence shown here is derived from an EMBL/GenBank/DDBJ whole genome shotgun (WGS) entry which is preliminary data.</text>
</comment>
<dbReference type="SUPFAM" id="SSF53383">
    <property type="entry name" value="PLP-dependent transferases"/>
    <property type="match status" value="1"/>
</dbReference>
<proteinExistence type="inferred from homology"/>
<protein>
    <recommendedName>
        <fullName evidence="4">Aromatic amino acid beta-eliminating lyase/threonine aldolase domain-containing protein</fullName>
    </recommendedName>
</protein>
<accession>A0ABP9XMG1</accession>
<keyword evidence="6" id="KW-1185">Reference proteome</keyword>
<name>A0ABP9XMG1_9FUNG</name>
<dbReference type="Gene3D" id="3.90.1150.10">
    <property type="entry name" value="Aspartate Aminotransferase, domain 1"/>
    <property type="match status" value="1"/>
</dbReference>
<dbReference type="Proteomes" id="UP001476247">
    <property type="component" value="Unassembled WGS sequence"/>
</dbReference>
<dbReference type="PANTHER" id="PTHR48097:SF9">
    <property type="entry name" value="L-THREONINE ALDOLASE"/>
    <property type="match status" value="1"/>
</dbReference>
<organism evidence="5 6">
    <name type="scientific">Helicostylum pulchrum</name>
    <dbReference type="NCBI Taxonomy" id="562976"/>
    <lineage>
        <taxon>Eukaryota</taxon>
        <taxon>Fungi</taxon>
        <taxon>Fungi incertae sedis</taxon>
        <taxon>Mucoromycota</taxon>
        <taxon>Mucoromycotina</taxon>
        <taxon>Mucoromycetes</taxon>
        <taxon>Mucorales</taxon>
        <taxon>Mucorineae</taxon>
        <taxon>Mucoraceae</taxon>
        <taxon>Helicostylum</taxon>
    </lineage>
</organism>
<keyword evidence="3" id="KW-0663">Pyridoxal phosphate</keyword>
<dbReference type="NCBIfam" id="NF041359">
    <property type="entry name" value="GntG_guanitoxin"/>
    <property type="match status" value="1"/>
</dbReference>
<comment type="similarity">
    <text evidence="2">Belongs to the threonine aldolase family.</text>
</comment>
<comment type="cofactor">
    <cofactor evidence="1">
        <name>pyridoxal 5'-phosphate</name>
        <dbReference type="ChEBI" id="CHEBI:597326"/>
    </cofactor>
</comment>
<dbReference type="InterPro" id="IPR015422">
    <property type="entry name" value="PyrdxlP-dep_Trfase_small"/>
</dbReference>
<dbReference type="PIRSF" id="PIRSF017617">
    <property type="entry name" value="Thr_aldolase"/>
    <property type="match status" value="1"/>
</dbReference>
<gene>
    <name evidence="5" type="ORF">HPULCUR_001331</name>
</gene>
<dbReference type="EMBL" id="BAABUJ010000005">
    <property type="protein sequence ID" value="GAA5795966.1"/>
    <property type="molecule type" value="Genomic_DNA"/>
</dbReference>
<dbReference type="Gene3D" id="3.40.640.10">
    <property type="entry name" value="Type I PLP-dependent aspartate aminotransferase-like (Major domain)"/>
    <property type="match status" value="1"/>
</dbReference>
<evidence type="ECO:0000256" key="2">
    <source>
        <dbReference type="ARBA" id="ARBA00006966"/>
    </source>
</evidence>
<reference evidence="5 6" key="1">
    <citation type="submission" date="2024-04" db="EMBL/GenBank/DDBJ databases">
        <title>genome sequences of Mucor flavus KT1a and Helicostylum pulchrum KT1b strains isolation_sourced from the surface of a dry-aged beef.</title>
        <authorList>
            <person name="Toyotome T."/>
            <person name="Hosono M."/>
            <person name="Torimaru M."/>
            <person name="Fukuda K."/>
            <person name="Mikami N."/>
        </authorList>
    </citation>
    <scope>NUCLEOTIDE SEQUENCE [LARGE SCALE GENOMIC DNA]</scope>
    <source>
        <strain evidence="5 6">KT1b</strain>
    </source>
</reference>
<sequence>MLALSKRFSPLLPLLSRGQLFQTMPHQQQKVYDLQSDTATEPTDAMFDLMKSASRGDDVFAEDTTINELESYVAKLLGQEAALFCVSGCMTNQLGLRVLLTQPPHSVLCDSRSHVFNYECGGIAYHSQASVSPVIPKNGHHLTVQDVASNLITDTLCSPVTKVVSLENTLNGTIMPLEEIKRIRQFTKEKGLALHLDGARLWNASEASGIPLHEYGSQFDTISVCLSKGVGAPIGSMLAGSKENMQRARQLRKLMGGGWRQAGLLAAAAHHCIETIVPTMSQTHALAKQLATGFESLGMQITTPCETNMVYVDTARTGITVDDLYQALKQKNILIGPSPGTQARIVLHYQITQHVVDTMIQVTTELVEKRKLDPTPIVVNQQQQQSVYPSSSN</sequence>
<dbReference type="Pfam" id="PF01212">
    <property type="entry name" value="Beta_elim_lyase"/>
    <property type="match status" value="1"/>
</dbReference>
<dbReference type="InterPro" id="IPR015421">
    <property type="entry name" value="PyrdxlP-dep_Trfase_major"/>
</dbReference>
<evidence type="ECO:0000313" key="5">
    <source>
        <dbReference type="EMBL" id="GAA5795966.1"/>
    </source>
</evidence>
<dbReference type="InterPro" id="IPR001597">
    <property type="entry name" value="ArAA_b-elim_lyase/Thr_aldolase"/>
</dbReference>
<feature type="domain" description="Aromatic amino acid beta-eliminating lyase/threonine aldolase" evidence="4">
    <location>
        <begin position="33"/>
        <end position="315"/>
    </location>
</feature>
<evidence type="ECO:0000256" key="3">
    <source>
        <dbReference type="ARBA" id="ARBA00022898"/>
    </source>
</evidence>